<dbReference type="RefSeq" id="XP_002544052.1">
    <property type="nucleotide sequence ID" value="XM_002544006.1"/>
</dbReference>
<feature type="transmembrane region" description="Helical" evidence="2">
    <location>
        <begin position="25"/>
        <end position="49"/>
    </location>
</feature>
<name>C4JR87_UNCRE</name>
<accession>C4JR87</accession>
<dbReference type="OMA" id="CGNRGRM"/>
<feature type="region of interest" description="Disordered" evidence="1">
    <location>
        <begin position="57"/>
        <end position="77"/>
    </location>
</feature>
<evidence type="ECO:0000256" key="2">
    <source>
        <dbReference type="SAM" id="Phobius"/>
    </source>
</evidence>
<keyword evidence="2" id="KW-1133">Transmembrane helix</keyword>
<dbReference type="InParanoid" id="C4JR87"/>
<keyword evidence="4" id="KW-1185">Reference proteome</keyword>
<evidence type="ECO:0000313" key="4">
    <source>
        <dbReference type="Proteomes" id="UP000002058"/>
    </source>
</evidence>
<protein>
    <submittedName>
        <fullName evidence="3">Uncharacterized protein</fullName>
    </submittedName>
</protein>
<dbReference type="AlphaFoldDB" id="C4JR87"/>
<sequence>MGAIVSVFHAIGDCLMAIVSGIASVLTAIVGGVVTVLGAIISFLTCGWYSRRRTRRTHTSGGMGRRHRWGRRPMRTV</sequence>
<dbReference type="GeneID" id="8437471"/>
<dbReference type="Proteomes" id="UP000002058">
    <property type="component" value="Unassembled WGS sequence"/>
</dbReference>
<dbReference type="eggNOG" id="ENOG502SEQP">
    <property type="taxonomic scope" value="Eukaryota"/>
</dbReference>
<proteinExistence type="predicted"/>
<organism evidence="3 4">
    <name type="scientific">Uncinocarpus reesii (strain UAMH 1704)</name>
    <dbReference type="NCBI Taxonomy" id="336963"/>
    <lineage>
        <taxon>Eukaryota</taxon>
        <taxon>Fungi</taxon>
        <taxon>Dikarya</taxon>
        <taxon>Ascomycota</taxon>
        <taxon>Pezizomycotina</taxon>
        <taxon>Eurotiomycetes</taxon>
        <taxon>Eurotiomycetidae</taxon>
        <taxon>Onygenales</taxon>
        <taxon>Onygenaceae</taxon>
        <taxon>Uncinocarpus</taxon>
    </lineage>
</organism>
<dbReference type="HOGENOM" id="CLU_186255_1_1_1"/>
<dbReference type="OrthoDB" id="5230947at2759"/>
<dbReference type="KEGG" id="ure:UREG_03569"/>
<gene>
    <name evidence="3" type="ORF">UREG_03569</name>
</gene>
<keyword evidence="2" id="KW-0812">Transmembrane</keyword>
<evidence type="ECO:0000256" key="1">
    <source>
        <dbReference type="SAM" id="MobiDB-lite"/>
    </source>
</evidence>
<dbReference type="VEuPathDB" id="FungiDB:UREG_03569"/>
<evidence type="ECO:0000313" key="3">
    <source>
        <dbReference type="EMBL" id="EEP78723.1"/>
    </source>
</evidence>
<reference evidence="4" key="1">
    <citation type="journal article" date="2009" name="Genome Res.">
        <title>Comparative genomic analyses of the human fungal pathogens Coccidioides and their relatives.</title>
        <authorList>
            <person name="Sharpton T.J."/>
            <person name="Stajich J.E."/>
            <person name="Rounsley S.D."/>
            <person name="Gardner M.J."/>
            <person name="Wortman J.R."/>
            <person name="Jordar V.S."/>
            <person name="Maiti R."/>
            <person name="Kodira C.D."/>
            <person name="Neafsey D.E."/>
            <person name="Zeng Q."/>
            <person name="Hung C.-Y."/>
            <person name="McMahan C."/>
            <person name="Muszewska A."/>
            <person name="Grynberg M."/>
            <person name="Mandel M.A."/>
            <person name="Kellner E.M."/>
            <person name="Barker B.M."/>
            <person name="Galgiani J.N."/>
            <person name="Orbach M.J."/>
            <person name="Kirkland T.N."/>
            <person name="Cole G.T."/>
            <person name="Henn M.R."/>
            <person name="Birren B.W."/>
            <person name="Taylor J.W."/>
        </authorList>
    </citation>
    <scope>NUCLEOTIDE SEQUENCE [LARGE SCALE GENOMIC DNA]</scope>
    <source>
        <strain evidence="4">UAMH 1704</strain>
    </source>
</reference>
<dbReference type="EMBL" id="CH476616">
    <property type="protein sequence ID" value="EEP78723.1"/>
    <property type="molecule type" value="Genomic_DNA"/>
</dbReference>
<keyword evidence="2" id="KW-0472">Membrane</keyword>